<dbReference type="AlphaFoldDB" id="A0A3D2X890"/>
<evidence type="ECO:0000313" key="2">
    <source>
        <dbReference type="EMBL" id="HCL03332.1"/>
    </source>
</evidence>
<dbReference type="Pfam" id="PF09858">
    <property type="entry name" value="DUF2085"/>
    <property type="match status" value="1"/>
</dbReference>
<comment type="caution">
    <text evidence="2">The sequence shown here is derived from an EMBL/GenBank/DDBJ whole genome shotgun (WGS) entry which is preliminary data.</text>
</comment>
<evidence type="ECO:0008006" key="4">
    <source>
        <dbReference type="Google" id="ProtNLM"/>
    </source>
</evidence>
<name>A0A3D2X890_9FIRM</name>
<dbReference type="EMBL" id="DPVV01000443">
    <property type="protein sequence ID" value="HCL03332.1"/>
    <property type="molecule type" value="Genomic_DNA"/>
</dbReference>
<evidence type="ECO:0000313" key="3">
    <source>
        <dbReference type="Proteomes" id="UP000262969"/>
    </source>
</evidence>
<organism evidence="2 3">
    <name type="scientific">Lachnoclostridium phytofermentans</name>
    <dbReference type="NCBI Taxonomy" id="66219"/>
    <lineage>
        <taxon>Bacteria</taxon>
        <taxon>Bacillati</taxon>
        <taxon>Bacillota</taxon>
        <taxon>Clostridia</taxon>
        <taxon>Lachnospirales</taxon>
        <taxon>Lachnospiraceae</taxon>
    </lineage>
</organism>
<reference evidence="2 3" key="1">
    <citation type="journal article" date="2018" name="Nat. Biotechnol.">
        <title>A standardized bacterial taxonomy based on genome phylogeny substantially revises the tree of life.</title>
        <authorList>
            <person name="Parks D.H."/>
            <person name="Chuvochina M."/>
            <person name="Waite D.W."/>
            <person name="Rinke C."/>
            <person name="Skarshewski A."/>
            <person name="Chaumeil P.A."/>
            <person name="Hugenholtz P."/>
        </authorList>
    </citation>
    <scope>NUCLEOTIDE SEQUENCE [LARGE SCALE GENOMIC DNA]</scope>
    <source>
        <strain evidence="2">UBA11728</strain>
    </source>
</reference>
<dbReference type="Proteomes" id="UP000262969">
    <property type="component" value="Unassembled WGS sequence"/>
</dbReference>
<dbReference type="InterPro" id="IPR019206">
    <property type="entry name" value="DUF2085_TM"/>
</dbReference>
<evidence type="ECO:0000256" key="1">
    <source>
        <dbReference type="SAM" id="Phobius"/>
    </source>
</evidence>
<gene>
    <name evidence="2" type="ORF">DHW61_13160</name>
</gene>
<proteinExistence type="predicted"/>
<sequence length="124" mass="14362">MKISIRKKHDEMWKKLMRVGEYTGCHQKPERSFFYHGYQFPVCARCTGVIIGYLIAIPCYLLFGYHKKLSITGALVMFTDWAIQQSKIKESTNKRRFLTGIAGGFSIMSIQIKILSMIKNKLFS</sequence>
<keyword evidence="1" id="KW-1133">Transmembrane helix</keyword>
<feature type="transmembrane region" description="Helical" evidence="1">
    <location>
        <begin position="42"/>
        <end position="63"/>
    </location>
</feature>
<keyword evidence="1" id="KW-0812">Transmembrane</keyword>
<keyword evidence="1" id="KW-0472">Membrane</keyword>
<protein>
    <recommendedName>
        <fullName evidence="4">DUF2085 domain-containing protein</fullName>
    </recommendedName>
</protein>
<accession>A0A3D2X890</accession>
<feature type="transmembrane region" description="Helical" evidence="1">
    <location>
        <begin position="97"/>
        <end position="118"/>
    </location>
</feature>